<dbReference type="Pfam" id="PF05163">
    <property type="entry name" value="DinB"/>
    <property type="match status" value="1"/>
</dbReference>
<dbReference type="RefSeq" id="WP_249866080.1">
    <property type="nucleotide sequence ID" value="NZ_CP027059.1"/>
</dbReference>
<comment type="similarity">
    <text evidence="1">Belongs to the DinB family.</text>
</comment>
<dbReference type="Proteomes" id="UP001057134">
    <property type="component" value="Chromosome"/>
</dbReference>
<dbReference type="InterPro" id="IPR034660">
    <property type="entry name" value="DinB/YfiT-like"/>
</dbReference>
<name>A0ABY4RPN2_9BACL</name>
<protein>
    <submittedName>
        <fullName evidence="3">DinB family protein</fullName>
    </submittedName>
</protein>
<keyword evidence="4" id="KW-1185">Reference proteome</keyword>
<dbReference type="EMBL" id="CP027059">
    <property type="protein sequence ID" value="UQZ84143.1"/>
    <property type="molecule type" value="Genomic_DNA"/>
</dbReference>
<evidence type="ECO:0000313" key="4">
    <source>
        <dbReference type="Proteomes" id="UP001057134"/>
    </source>
</evidence>
<evidence type="ECO:0000313" key="3">
    <source>
        <dbReference type="EMBL" id="UQZ84143.1"/>
    </source>
</evidence>
<evidence type="ECO:0000256" key="1">
    <source>
        <dbReference type="ARBA" id="ARBA00008635"/>
    </source>
</evidence>
<reference evidence="3" key="2">
    <citation type="journal article" date="2021" name="J Anim Sci Technol">
        <title>Complete genome sequence of Paenibacillus konkukensis sp. nov. SK3146 as a potential probiotic strain.</title>
        <authorList>
            <person name="Jung H.I."/>
            <person name="Park S."/>
            <person name="Niu K.M."/>
            <person name="Lee S.W."/>
            <person name="Kothari D."/>
            <person name="Yi K.J."/>
            <person name="Kim S.K."/>
        </authorList>
    </citation>
    <scope>NUCLEOTIDE SEQUENCE</scope>
    <source>
        <strain evidence="3">SK3146</strain>
    </source>
</reference>
<proteinExistence type="inferred from homology"/>
<sequence>MFTSVQSFAAGWSNETAATQRVMNALTDASLRQSVGPELRTLGQLAWHVATSGYEMLARTGLQLPPLPGDEHTPAPNSAQAIAETYGSMSKKLLEAVQSQWTDADLLRTSEMYGGEAWANGLTLHVLIQHEVHHRGQMTVLMRQAGLRTPDIYGPTREDWIEQGMQPLL</sequence>
<accession>A0ABY4RPN2</accession>
<organism evidence="3 4">
    <name type="scientific">Paenibacillus konkukensis</name>
    <dbReference type="NCBI Taxonomy" id="2020716"/>
    <lineage>
        <taxon>Bacteria</taxon>
        <taxon>Bacillati</taxon>
        <taxon>Bacillota</taxon>
        <taxon>Bacilli</taxon>
        <taxon>Bacillales</taxon>
        <taxon>Paenibacillaceae</taxon>
        <taxon>Paenibacillus</taxon>
    </lineage>
</organism>
<reference evidence="3" key="1">
    <citation type="submission" date="2018-02" db="EMBL/GenBank/DDBJ databases">
        <authorList>
            <person name="Kim S.-K."/>
            <person name="Jung H.-I."/>
            <person name="Lee S.-W."/>
        </authorList>
    </citation>
    <scope>NUCLEOTIDE SEQUENCE</scope>
    <source>
        <strain evidence="3">SK3146</strain>
    </source>
</reference>
<dbReference type="Gene3D" id="1.20.120.450">
    <property type="entry name" value="dinb family like domain"/>
    <property type="match status" value="1"/>
</dbReference>
<keyword evidence="2" id="KW-0479">Metal-binding</keyword>
<gene>
    <name evidence="3" type="ORF">SK3146_03376</name>
</gene>
<evidence type="ECO:0000256" key="2">
    <source>
        <dbReference type="ARBA" id="ARBA00022723"/>
    </source>
</evidence>
<dbReference type="InterPro" id="IPR007837">
    <property type="entry name" value="DinB"/>
</dbReference>
<dbReference type="SUPFAM" id="SSF109854">
    <property type="entry name" value="DinB/YfiT-like putative metalloenzymes"/>
    <property type="match status" value="1"/>
</dbReference>